<feature type="compositionally biased region" description="Polar residues" evidence="1">
    <location>
        <begin position="158"/>
        <end position="179"/>
    </location>
</feature>
<comment type="caution">
    <text evidence="2">The sequence shown here is derived from an EMBL/GenBank/DDBJ whole genome shotgun (WGS) entry which is preliminary data.</text>
</comment>
<gene>
    <name evidence="2" type="ORF">HMN09_00622200</name>
</gene>
<feature type="region of interest" description="Disordered" evidence="1">
    <location>
        <begin position="367"/>
        <end position="413"/>
    </location>
</feature>
<protein>
    <submittedName>
        <fullName evidence="2">Uncharacterized protein</fullName>
    </submittedName>
</protein>
<feature type="region of interest" description="Disordered" evidence="1">
    <location>
        <begin position="506"/>
        <end position="533"/>
    </location>
</feature>
<feature type="region of interest" description="Disordered" evidence="1">
    <location>
        <begin position="603"/>
        <end position="653"/>
    </location>
</feature>
<reference evidence="2" key="1">
    <citation type="submission" date="2020-05" db="EMBL/GenBank/DDBJ databases">
        <title>Mycena genomes resolve the evolution of fungal bioluminescence.</title>
        <authorList>
            <person name="Tsai I.J."/>
        </authorList>
    </citation>
    <scope>NUCLEOTIDE SEQUENCE</scope>
    <source>
        <strain evidence="2">110903Hualien_Pintung</strain>
    </source>
</reference>
<evidence type="ECO:0000256" key="1">
    <source>
        <dbReference type="SAM" id="MobiDB-lite"/>
    </source>
</evidence>
<evidence type="ECO:0000313" key="2">
    <source>
        <dbReference type="EMBL" id="KAF7310792.1"/>
    </source>
</evidence>
<feature type="compositionally biased region" description="Low complexity" evidence="1">
    <location>
        <begin position="190"/>
        <end position="209"/>
    </location>
</feature>
<dbReference type="EMBL" id="JACAZE010000007">
    <property type="protein sequence ID" value="KAF7310792.1"/>
    <property type="molecule type" value="Genomic_DNA"/>
</dbReference>
<feature type="compositionally biased region" description="Low complexity" evidence="1">
    <location>
        <begin position="130"/>
        <end position="144"/>
    </location>
</feature>
<proteinExistence type="predicted"/>
<keyword evidence="3" id="KW-1185">Reference proteome</keyword>
<evidence type="ECO:0000313" key="3">
    <source>
        <dbReference type="Proteomes" id="UP000613580"/>
    </source>
</evidence>
<feature type="compositionally biased region" description="Polar residues" evidence="1">
    <location>
        <begin position="210"/>
        <end position="230"/>
    </location>
</feature>
<dbReference type="OrthoDB" id="2565072at2759"/>
<feature type="compositionally biased region" description="Polar residues" evidence="1">
    <location>
        <begin position="285"/>
        <end position="319"/>
    </location>
</feature>
<feature type="compositionally biased region" description="Low complexity" evidence="1">
    <location>
        <begin position="617"/>
        <end position="631"/>
    </location>
</feature>
<feature type="region of interest" description="Disordered" evidence="1">
    <location>
        <begin position="426"/>
        <end position="449"/>
    </location>
</feature>
<name>A0A8H6T5K1_MYCCL</name>
<feature type="compositionally biased region" description="Low complexity" evidence="1">
    <location>
        <begin position="387"/>
        <end position="413"/>
    </location>
</feature>
<dbReference type="AlphaFoldDB" id="A0A8H6T5K1"/>
<sequence>MDPDHLRELLRSRASVNTSVEDTPSIYSMHTFSPRAEDVHSLRSFRPSSPPLMNQLASSLLDNDDDPPHTSVDSDDDAGDTVEDHDPRMSFLGPKMRVFEKAPWELSGTLEEEEEPEPRGRDGFKGMGFRSSSRGTTASGRPSGESSRSYPKPKRSFETTSSGRGSPFNTLSTASQPTGRTGLRLHFPVPRSESPSSASSPRAPASPRSVTSHHSNAPSPFAPNNMNKSPLTRRPTQDSTVSDTPYPEEEVHHPYANPELVVTYDDPSPTPNRSVFRIPSVARSEASTLTESGASLSRSVTGSTLDSASVTSMSPSQSPRMRASMFHGREISSPIPTISTAHISSPLMAPTMPPNQNFGLISLEEARAQRSRSSTANGHPMSTSSTPFPESADPSPPSSVASRSRARSISTGSRARVALQNIVTMPAKLERRDSEPAPAVASGPPAKTLKHKKSGFMRLFNGGRGSGDESPPPVPPLSDEYAAFNAQQSNGIRSAKTSIHRVPAPEASPSMFFQSSPTRERLSPKQSPPALTINTAPQGRLRAVSTVDDFQTRTAPSELPDRDWHQTDLPQSAPANVTEFPALKLRPMSTLFSAHFTDHMVLPDSDSQPSLDADADTLSSTSPISLTPLTPGTALGRSSADSKGPMATISEDQSGQIQALQEQLANSKKAWQRHIWELEGQVRDLKAEVNRLQAAETGGYCDSCGRGKRVTGPDPKSFTGVVNRPRARTGTSSRFGSGV</sequence>
<dbReference type="Proteomes" id="UP000613580">
    <property type="component" value="Unassembled WGS sequence"/>
</dbReference>
<feature type="region of interest" description="Disordered" evidence="1">
    <location>
        <begin position="42"/>
        <end position="322"/>
    </location>
</feature>
<feature type="compositionally biased region" description="Polar residues" evidence="1">
    <location>
        <begin position="371"/>
        <end position="386"/>
    </location>
</feature>
<accession>A0A8H6T5K1</accession>
<organism evidence="2 3">
    <name type="scientific">Mycena chlorophos</name>
    <name type="common">Agaric fungus</name>
    <name type="synonym">Agaricus chlorophos</name>
    <dbReference type="NCBI Taxonomy" id="658473"/>
    <lineage>
        <taxon>Eukaryota</taxon>
        <taxon>Fungi</taxon>
        <taxon>Dikarya</taxon>
        <taxon>Basidiomycota</taxon>
        <taxon>Agaricomycotina</taxon>
        <taxon>Agaricomycetes</taxon>
        <taxon>Agaricomycetidae</taxon>
        <taxon>Agaricales</taxon>
        <taxon>Marasmiineae</taxon>
        <taxon>Mycenaceae</taxon>
        <taxon>Mycena</taxon>
    </lineage>
</organism>